<evidence type="ECO:0000313" key="1">
    <source>
        <dbReference type="EMBL" id="SCY80890.1"/>
    </source>
</evidence>
<dbReference type="Proteomes" id="UP000199354">
    <property type="component" value="Unassembled WGS sequence"/>
</dbReference>
<dbReference type="InterPro" id="IPR058532">
    <property type="entry name" value="YjbR/MT2646/Rv2570-like"/>
</dbReference>
<proteinExistence type="predicted"/>
<dbReference type="STRING" id="490189.SAMN02927903_02461"/>
<accession>A0A1G5IYV3</accession>
<dbReference type="GO" id="GO:0003677">
    <property type="term" value="F:DNA binding"/>
    <property type="evidence" value="ECO:0007669"/>
    <property type="project" value="UniProtKB-KW"/>
</dbReference>
<dbReference type="SUPFAM" id="SSF142906">
    <property type="entry name" value="YjbR-like"/>
    <property type="match status" value="1"/>
</dbReference>
<dbReference type="InterPro" id="IPR007351">
    <property type="entry name" value="YjbR"/>
</dbReference>
<dbReference type="Pfam" id="PF04237">
    <property type="entry name" value="YjbR"/>
    <property type="match status" value="1"/>
</dbReference>
<evidence type="ECO:0000313" key="2">
    <source>
        <dbReference type="Proteomes" id="UP000199354"/>
    </source>
</evidence>
<keyword evidence="2" id="KW-1185">Reference proteome</keyword>
<dbReference type="InterPro" id="IPR038056">
    <property type="entry name" value="YjbR-like_sf"/>
</dbReference>
<keyword evidence="1" id="KW-0238">DNA-binding</keyword>
<dbReference type="EMBL" id="FMVF01000011">
    <property type="protein sequence ID" value="SCY80890.1"/>
    <property type="molecule type" value="Genomic_DNA"/>
</dbReference>
<protein>
    <submittedName>
        <fullName evidence="1">Predicted DNA-binding protein, MmcQ/YjbR family</fullName>
    </submittedName>
</protein>
<gene>
    <name evidence="1" type="ORF">SAMN02927903_02461</name>
</gene>
<dbReference type="Gene3D" id="3.90.1150.30">
    <property type="match status" value="1"/>
</dbReference>
<dbReference type="PANTHER" id="PTHR35145">
    <property type="entry name" value="CYTOPLASMIC PROTEIN-RELATED"/>
    <property type="match status" value="1"/>
</dbReference>
<reference evidence="1 2" key="1">
    <citation type="submission" date="2016-10" db="EMBL/GenBank/DDBJ databases">
        <authorList>
            <person name="de Groot N.N."/>
        </authorList>
    </citation>
    <scope>NUCLEOTIDE SEQUENCE [LARGE SCALE GENOMIC DNA]</scope>
    <source>
        <strain evidence="1 2">CGMCC 1.7031</strain>
    </source>
</reference>
<name>A0A1G5IYV3_9FLAO</name>
<organism evidence="1 2">
    <name type="scientific">Flavobacterium caeni</name>
    <dbReference type="NCBI Taxonomy" id="490189"/>
    <lineage>
        <taxon>Bacteria</taxon>
        <taxon>Pseudomonadati</taxon>
        <taxon>Bacteroidota</taxon>
        <taxon>Flavobacteriia</taxon>
        <taxon>Flavobacteriales</taxon>
        <taxon>Flavobacteriaceae</taxon>
        <taxon>Flavobacterium</taxon>
    </lineage>
</organism>
<sequence>MPGVTEDIKWDNHLCFNIGGKMFLVTNPDQVPVSASFKTADDDFETLSSRQGIILAPYMARNKWVLVEDITTPTDAEWNQWVTASYQLIFAKLTKKAQREILSS</sequence>
<dbReference type="PANTHER" id="PTHR35145:SF1">
    <property type="entry name" value="CYTOPLASMIC PROTEIN"/>
    <property type="match status" value="1"/>
</dbReference>
<dbReference type="AlphaFoldDB" id="A0A1G5IYV3"/>